<evidence type="ECO:0000256" key="2">
    <source>
        <dbReference type="ARBA" id="ARBA00004882"/>
    </source>
</evidence>
<dbReference type="CDD" id="cd01284">
    <property type="entry name" value="Riboflavin_deaminase-reductase"/>
    <property type="match status" value="1"/>
</dbReference>
<dbReference type="InterPro" id="IPR004794">
    <property type="entry name" value="Eubact_RibD"/>
</dbReference>
<dbReference type="EC" id="3.5.4.26" evidence="14"/>
<comment type="pathway">
    <text evidence="3 14">Cofactor biosynthesis; riboflavin biosynthesis; 5-amino-6-(D-ribitylamino)uracil from GTP: step 3/4.</text>
</comment>
<dbReference type="NCBIfam" id="TIGR00326">
    <property type="entry name" value="eubact_ribD"/>
    <property type="match status" value="1"/>
</dbReference>
<reference evidence="19" key="2">
    <citation type="submission" date="2020-07" db="EMBL/GenBank/DDBJ databases">
        <authorList>
            <person name="Pettersson B.M.F."/>
            <person name="Behra P.R.K."/>
            <person name="Ramesh M."/>
            <person name="Das S."/>
            <person name="Dasgupta S."/>
            <person name="Kirsebom L.A."/>
        </authorList>
    </citation>
    <scope>NUCLEOTIDE SEQUENCE</scope>
    <source>
        <strain evidence="19">CCUG 55640</strain>
    </source>
</reference>
<dbReference type="GO" id="GO:0008835">
    <property type="term" value="F:diaminohydroxyphosphoribosylaminopyrimidine deaminase activity"/>
    <property type="evidence" value="ECO:0007669"/>
    <property type="project" value="UniProtKB-EC"/>
</dbReference>
<keyword evidence="8 14" id="KW-0862">Zinc</keyword>
<dbReference type="Gene3D" id="3.40.140.10">
    <property type="entry name" value="Cytidine Deaminase, domain 2"/>
    <property type="match status" value="1"/>
</dbReference>
<keyword evidence="9 14" id="KW-0521">NADP</keyword>
<evidence type="ECO:0000256" key="10">
    <source>
        <dbReference type="ARBA" id="ARBA00023002"/>
    </source>
</evidence>
<evidence type="ECO:0000256" key="14">
    <source>
        <dbReference type="PIRNR" id="PIRNR006769"/>
    </source>
</evidence>
<dbReference type="PANTHER" id="PTHR38011">
    <property type="entry name" value="DIHYDROFOLATE REDUCTASE FAMILY PROTEIN (AFU_ORTHOLOGUE AFUA_8G06820)"/>
    <property type="match status" value="1"/>
</dbReference>
<reference evidence="20 21" key="1">
    <citation type="submission" date="2017-02" db="EMBL/GenBank/DDBJ databases">
        <title>The new phylogeny of genus Mycobacterium.</title>
        <authorList>
            <person name="Tortoli E."/>
            <person name="Trovato A."/>
            <person name="Cirillo D.M."/>
        </authorList>
    </citation>
    <scope>NUCLEOTIDE SEQUENCE [LARGE SCALE GENOMIC DNA]</scope>
    <source>
        <strain evidence="20 21">DSM 45230</strain>
    </source>
</reference>
<dbReference type="InterPro" id="IPR002734">
    <property type="entry name" value="RibDG_C"/>
</dbReference>
<dbReference type="PROSITE" id="PS51747">
    <property type="entry name" value="CYT_DCMP_DEAMINASES_2"/>
    <property type="match status" value="1"/>
</dbReference>
<dbReference type="Pfam" id="PF01872">
    <property type="entry name" value="RibD_C"/>
    <property type="match status" value="1"/>
</dbReference>
<feature type="binding site" evidence="16">
    <location>
        <position position="204"/>
    </location>
    <ligand>
        <name>NADP(+)</name>
        <dbReference type="ChEBI" id="CHEBI:58349"/>
    </ligand>
</feature>
<accession>A0AA41XRH7</accession>
<comment type="function">
    <text evidence="1 14">Converts 2,5-diamino-6-(ribosylamino)-4(3h)-pyrimidinone 5'-phosphate into 5-amino-6-(ribosylamino)-2,4(1h,3h)-pyrimidinedione 5'-phosphate.</text>
</comment>
<comment type="catalytic activity">
    <reaction evidence="13 14">
        <text>2,5-diamino-6-hydroxy-4-(5-phosphoribosylamino)-pyrimidine + H2O + H(+) = 5-amino-6-(5-phospho-D-ribosylamino)uracil + NH4(+)</text>
        <dbReference type="Rhea" id="RHEA:21868"/>
        <dbReference type="ChEBI" id="CHEBI:15377"/>
        <dbReference type="ChEBI" id="CHEBI:15378"/>
        <dbReference type="ChEBI" id="CHEBI:28938"/>
        <dbReference type="ChEBI" id="CHEBI:58453"/>
        <dbReference type="ChEBI" id="CHEBI:58614"/>
        <dbReference type="EC" id="3.5.4.26"/>
    </reaction>
</comment>
<dbReference type="Proteomes" id="UP000192319">
    <property type="component" value="Unassembled WGS sequence"/>
</dbReference>
<evidence type="ECO:0000256" key="5">
    <source>
        <dbReference type="ARBA" id="ARBA00007417"/>
    </source>
</evidence>
<comment type="similarity">
    <text evidence="4 14">In the N-terminal section; belongs to the cytidine and deoxycytidylate deaminase family.</text>
</comment>
<evidence type="ECO:0000256" key="15">
    <source>
        <dbReference type="PIRSR" id="PIRSR006769-1"/>
    </source>
</evidence>
<dbReference type="PANTHER" id="PTHR38011:SF7">
    <property type="entry name" value="2,5-DIAMINO-6-RIBOSYLAMINO-4(3H)-PYRIMIDINONE 5'-PHOSPHATE REDUCTASE"/>
    <property type="match status" value="1"/>
</dbReference>
<dbReference type="InterPro" id="IPR024072">
    <property type="entry name" value="DHFR-like_dom_sf"/>
</dbReference>
<evidence type="ECO:0000256" key="16">
    <source>
        <dbReference type="PIRSR" id="PIRSR006769-2"/>
    </source>
</evidence>
<keyword evidence="11" id="KW-0511">Multifunctional enzyme</keyword>
<dbReference type="InterPro" id="IPR016193">
    <property type="entry name" value="Cytidine_deaminase-like"/>
</dbReference>
<feature type="binding site" evidence="16">
    <location>
        <position position="176"/>
    </location>
    <ligand>
        <name>substrate</name>
    </ligand>
</feature>
<evidence type="ECO:0000256" key="6">
    <source>
        <dbReference type="ARBA" id="ARBA00022619"/>
    </source>
</evidence>
<comment type="similarity">
    <text evidence="5 14">In the C-terminal section; belongs to the HTP reductase family.</text>
</comment>
<keyword evidence="10 14" id="KW-0560">Oxidoreductase</keyword>
<evidence type="ECO:0000256" key="11">
    <source>
        <dbReference type="ARBA" id="ARBA00023268"/>
    </source>
</evidence>
<evidence type="ECO:0000256" key="13">
    <source>
        <dbReference type="ARBA" id="ARBA00049886"/>
    </source>
</evidence>
<feature type="domain" description="CMP/dCMP-type deaminase" evidence="18">
    <location>
        <begin position="8"/>
        <end position="130"/>
    </location>
</feature>
<feature type="binding site" evidence="16">
    <location>
        <position position="178"/>
    </location>
    <ligand>
        <name>NADP(+)</name>
        <dbReference type="ChEBI" id="CHEBI:58349"/>
    </ligand>
</feature>
<evidence type="ECO:0000313" key="22">
    <source>
        <dbReference type="Proteomes" id="UP001141650"/>
    </source>
</evidence>
<dbReference type="InterPro" id="IPR050765">
    <property type="entry name" value="Riboflavin_Biosynth_HTPR"/>
</dbReference>
<gene>
    <name evidence="19" type="primary">ribD</name>
    <name evidence="20" type="ORF">BST11_16065</name>
    <name evidence="19" type="ORF">H7K38_15755</name>
</gene>
<feature type="binding site" evidence="17">
    <location>
        <position position="58"/>
    </location>
    <ligand>
        <name>Zn(2+)</name>
        <dbReference type="ChEBI" id="CHEBI:29105"/>
        <note>catalytic</note>
    </ligand>
</feature>
<feature type="binding site" evidence="16">
    <location>
        <position position="273"/>
    </location>
    <ligand>
        <name>substrate</name>
    </ligand>
</feature>
<evidence type="ECO:0000256" key="17">
    <source>
        <dbReference type="PIRSR" id="PIRSR006769-3"/>
    </source>
</evidence>
<feature type="binding site" evidence="17">
    <location>
        <position position="83"/>
    </location>
    <ligand>
        <name>Zn(2+)</name>
        <dbReference type="ChEBI" id="CHEBI:29105"/>
        <note>catalytic</note>
    </ligand>
</feature>
<proteinExistence type="inferred from homology"/>
<feature type="binding site" evidence="16">
    <location>
        <begin position="275"/>
        <end position="281"/>
    </location>
    <ligand>
        <name>NADP(+)</name>
        <dbReference type="ChEBI" id="CHEBI:58349"/>
    </ligand>
</feature>
<evidence type="ECO:0000313" key="21">
    <source>
        <dbReference type="Proteomes" id="UP000192319"/>
    </source>
</evidence>
<dbReference type="EMBL" id="MVHD01000028">
    <property type="protein sequence ID" value="OQZ89717.1"/>
    <property type="molecule type" value="Genomic_DNA"/>
</dbReference>
<keyword evidence="6 14" id="KW-0686">Riboflavin biosynthesis</keyword>
<keyword evidence="7 14" id="KW-0479">Metal-binding</keyword>
<evidence type="ECO:0000256" key="8">
    <source>
        <dbReference type="ARBA" id="ARBA00022833"/>
    </source>
</evidence>
<feature type="binding site" evidence="16">
    <location>
        <position position="162"/>
    </location>
    <ligand>
        <name>NADP(+)</name>
        <dbReference type="ChEBI" id="CHEBI:58349"/>
    </ligand>
</feature>
<keyword evidence="21" id="KW-1185">Reference proteome</keyword>
<dbReference type="Proteomes" id="UP001141650">
    <property type="component" value="Unassembled WGS sequence"/>
</dbReference>
<comment type="pathway">
    <text evidence="2 14">Cofactor biosynthesis; riboflavin biosynthesis; 5-amino-6-(D-ribitylamino)uracil from GTP: step 2/4.</text>
</comment>
<comment type="caution">
    <text evidence="19">The sequence shown here is derived from an EMBL/GenBank/DDBJ whole genome shotgun (WGS) entry which is preliminary data.</text>
</comment>
<evidence type="ECO:0000256" key="7">
    <source>
        <dbReference type="ARBA" id="ARBA00022723"/>
    </source>
</evidence>
<sequence>MNQPQSVNSLDAAMRLAMEHSYQVKGTTYPNPPVGAVIVDPEGRVVGVGATEPAGGDHAEVLALRRAGGLAAGGIAVVTLEPCNHYGKTPPCVNALIEARVGTVVYAVADPNAIAGGGAGRLQAAGVQVRSGVLADEVAAGPLREWLHKVRTGLPHVTWKYASSVDGRSAAADGTSQWISSEASRLDLHRRRAIADAIVVGTGTVLADDPVLTARRADGSLAHRQPLRVVVGMREIPPEAKVLNDDSRTMVIRTHDPVEVIKALADRTDVLLEGGPTLAGAFLRAGAINRILAYVAPVLVGGPVTAVDDVGVPTIARALRWQFDGIDRAGPDLVLSLVPQTG</sequence>
<dbReference type="SUPFAM" id="SSF53927">
    <property type="entry name" value="Cytidine deaminase-like"/>
    <property type="match status" value="1"/>
</dbReference>
<comment type="cofactor">
    <cofactor evidence="14 17">
        <name>Zn(2+)</name>
        <dbReference type="ChEBI" id="CHEBI:29105"/>
    </cofactor>
    <text evidence="14 17">Binds 1 zinc ion.</text>
</comment>
<evidence type="ECO:0000259" key="18">
    <source>
        <dbReference type="PROSITE" id="PS51747"/>
    </source>
</evidence>
<dbReference type="InterPro" id="IPR002125">
    <property type="entry name" value="CMP_dCMP_dom"/>
</dbReference>
<dbReference type="GO" id="GO:0008703">
    <property type="term" value="F:5-amino-6-(5-phosphoribosylamino)uracil reductase activity"/>
    <property type="evidence" value="ECO:0007669"/>
    <property type="project" value="UniProtKB-EC"/>
</dbReference>
<dbReference type="Gene3D" id="3.40.430.10">
    <property type="entry name" value="Dihydrofolate Reductase, subunit A"/>
    <property type="match status" value="1"/>
</dbReference>
<dbReference type="PROSITE" id="PS00903">
    <property type="entry name" value="CYT_DCMP_DEAMINASES_1"/>
    <property type="match status" value="1"/>
</dbReference>
<evidence type="ECO:0000256" key="12">
    <source>
        <dbReference type="ARBA" id="ARBA00049861"/>
    </source>
</evidence>
<evidence type="ECO:0000313" key="20">
    <source>
        <dbReference type="EMBL" id="OQZ89717.1"/>
    </source>
</evidence>
<evidence type="ECO:0000256" key="1">
    <source>
        <dbReference type="ARBA" id="ARBA00002151"/>
    </source>
</evidence>
<protein>
    <recommendedName>
        <fullName evidence="14">Riboflavin biosynthesis protein RibD</fullName>
    </recommendedName>
    <domain>
        <recommendedName>
            <fullName evidence="14">Diaminohydroxyphosphoribosylaminopyrimidine deaminase</fullName>
            <shortName evidence="14">DRAP deaminase</shortName>
            <ecNumber evidence="14">3.5.4.26</ecNumber>
        </recommendedName>
        <alternativeName>
            <fullName evidence="14">Riboflavin-specific deaminase</fullName>
        </alternativeName>
    </domain>
    <domain>
        <recommendedName>
            <fullName evidence="14">5-amino-6-(5-phosphoribosylamino)uracil reductase</fullName>
            <ecNumber evidence="14">1.1.1.193</ecNumber>
        </recommendedName>
        <alternativeName>
            <fullName evidence="14">HTP reductase</fullName>
        </alternativeName>
    </domain>
</protein>
<feature type="binding site" evidence="17">
    <location>
        <position position="92"/>
    </location>
    <ligand>
        <name>Zn(2+)</name>
        <dbReference type="ChEBI" id="CHEBI:29105"/>
        <note>catalytic</note>
    </ligand>
</feature>
<feature type="active site" description="Proton donor" evidence="15">
    <location>
        <position position="60"/>
    </location>
</feature>
<dbReference type="SUPFAM" id="SSF53597">
    <property type="entry name" value="Dihydrofolate reductase-like"/>
    <property type="match status" value="1"/>
</dbReference>
<evidence type="ECO:0000256" key="3">
    <source>
        <dbReference type="ARBA" id="ARBA00004910"/>
    </source>
</evidence>
<feature type="binding site" evidence="16">
    <location>
        <position position="212"/>
    </location>
    <ligand>
        <name>substrate</name>
    </ligand>
</feature>
<keyword evidence="14 19" id="KW-0378">Hydrolase</keyword>
<reference evidence="19" key="3">
    <citation type="journal article" date="2022" name="BMC Genomics">
        <title>Comparative genome analysis of mycobacteria focusing on tRNA and non-coding RNA.</title>
        <authorList>
            <person name="Behra P.R.K."/>
            <person name="Pettersson B.M.F."/>
            <person name="Ramesh M."/>
            <person name="Das S."/>
            <person name="Dasgupta S."/>
            <person name="Kirsebom L.A."/>
        </authorList>
    </citation>
    <scope>NUCLEOTIDE SEQUENCE</scope>
    <source>
        <strain evidence="19">CCUG 55640</strain>
    </source>
</reference>
<feature type="binding site" evidence="16">
    <location>
        <position position="208"/>
    </location>
    <ligand>
        <name>NADP(+)</name>
        <dbReference type="ChEBI" id="CHEBI:58349"/>
    </ligand>
</feature>
<organism evidence="19 22">
    <name type="scientific">Mycobacterium alsense</name>
    <dbReference type="NCBI Taxonomy" id="324058"/>
    <lineage>
        <taxon>Bacteria</taxon>
        <taxon>Bacillati</taxon>
        <taxon>Actinomycetota</taxon>
        <taxon>Actinomycetes</taxon>
        <taxon>Mycobacteriales</taxon>
        <taxon>Mycobacteriaceae</taxon>
        <taxon>Mycobacterium</taxon>
    </lineage>
</organism>
<dbReference type="EMBL" id="JACKVH010000015">
    <property type="protein sequence ID" value="MCV7380102.1"/>
    <property type="molecule type" value="Genomic_DNA"/>
</dbReference>
<dbReference type="EC" id="1.1.1.193" evidence="14"/>
<dbReference type="PIRSF" id="PIRSF006769">
    <property type="entry name" value="RibD"/>
    <property type="match status" value="1"/>
</dbReference>
<name>A0AA41XRH7_9MYCO</name>
<comment type="catalytic activity">
    <reaction evidence="12 14">
        <text>5-amino-6-(5-phospho-D-ribitylamino)uracil + NADP(+) = 5-amino-6-(5-phospho-D-ribosylamino)uracil + NADPH + H(+)</text>
        <dbReference type="Rhea" id="RHEA:17845"/>
        <dbReference type="ChEBI" id="CHEBI:15378"/>
        <dbReference type="ChEBI" id="CHEBI:57783"/>
        <dbReference type="ChEBI" id="CHEBI:58349"/>
        <dbReference type="ChEBI" id="CHEBI:58421"/>
        <dbReference type="ChEBI" id="CHEBI:58453"/>
        <dbReference type="EC" id="1.1.1.193"/>
    </reaction>
</comment>
<dbReference type="Pfam" id="PF00383">
    <property type="entry name" value="dCMP_cyt_deam_1"/>
    <property type="match status" value="1"/>
</dbReference>
<evidence type="ECO:0000256" key="9">
    <source>
        <dbReference type="ARBA" id="ARBA00022857"/>
    </source>
</evidence>
<feature type="binding site" evidence="16">
    <location>
        <position position="215"/>
    </location>
    <ligand>
        <name>substrate</name>
    </ligand>
</feature>
<dbReference type="GO" id="GO:0008270">
    <property type="term" value="F:zinc ion binding"/>
    <property type="evidence" value="ECO:0007669"/>
    <property type="project" value="InterPro"/>
</dbReference>
<evidence type="ECO:0000313" key="19">
    <source>
        <dbReference type="EMBL" id="MCV7380102.1"/>
    </source>
</evidence>
<dbReference type="InterPro" id="IPR016192">
    <property type="entry name" value="APOBEC/CMP_deaminase_Zn-bd"/>
</dbReference>
<evidence type="ECO:0000256" key="4">
    <source>
        <dbReference type="ARBA" id="ARBA00005259"/>
    </source>
</evidence>
<dbReference type="AlphaFoldDB" id="A0AA41XRH7"/>
<dbReference type="RefSeq" id="WP_083138918.1">
    <property type="nucleotide sequence ID" value="NZ_JACKVH010000015.1"/>
</dbReference>
<dbReference type="GO" id="GO:0009231">
    <property type="term" value="P:riboflavin biosynthetic process"/>
    <property type="evidence" value="ECO:0007669"/>
    <property type="project" value="UniProtKB-KW"/>
</dbReference>
<feature type="binding site" evidence="16">
    <location>
        <position position="192"/>
    </location>
    <ligand>
        <name>substrate</name>
    </ligand>
</feature>